<organism evidence="1 2">
    <name type="scientific">Pyrobaculum ferrireducens</name>
    <dbReference type="NCBI Taxonomy" id="1104324"/>
    <lineage>
        <taxon>Archaea</taxon>
        <taxon>Thermoproteota</taxon>
        <taxon>Thermoprotei</taxon>
        <taxon>Thermoproteales</taxon>
        <taxon>Thermoproteaceae</taxon>
        <taxon>Pyrobaculum</taxon>
    </lineage>
</organism>
<gene>
    <name evidence="1" type="ORF">P186_0873</name>
</gene>
<dbReference type="BioCyc" id="PSP1104324:GJSN-853-MONOMER"/>
<dbReference type="RefSeq" id="WP_014288142.1">
    <property type="nucleotide sequence ID" value="NC_016645.1"/>
</dbReference>
<accession>G7VB04</accession>
<dbReference type="EMBL" id="CP003098">
    <property type="protein sequence ID" value="AET32314.1"/>
    <property type="molecule type" value="Genomic_DNA"/>
</dbReference>
<dbReference type="Proteomes" id="UP000005867">
    <property type="component" value="Chromosome"/>
</dbReference>
<evidence type="ECO:0000313" key="1">
    <source>
        <dbReference type="EMBL" id="AET32314.1"/>
    </source>
</evidence>
<dbReference type="AlphaFoldDB" id="G7VB04"/>
<dbReference type="GeneID" id="11595132"/>
<keyword evidence="2" id="KW-1185">Reference proteome</keyword>
<dbReference type="KEGG" id="pyr:P186_0873"/>
<name>G7VB04_9CREN</name>
<protein>
    <submittedName>
        <fullName evidence="1">Uncharacterized protein</fullName>
    </submittedName>
</protein>
<evidence type="ECO:0000313" key="2">
    <source>
        <dbReference type="Proteomes" id="UP000005867"/>
    </source>
</evidence>
<sequence length="91" mass="10520">MKVGRGRYVLVECKCKIGTRVMGDKGERHSLLVEVENKFNNIKSYLSVKGRLEYGVAMPYVSDSLRRELERKRIRLYRCCEEPCGVCKVCS</sequence>
<reference evidence="1 2" key="1">
    <citation type="journal article" date="2012" name="J. Bacteriol.">
        <title>Complete genome sequence of strain 1860, a crenarchaeon of the genus pyrobaculum able to grow with various electron acceptors.</title>
        <authorList>
            <person name="Mardanov A.V."/>
            <person name="Gumerov V.M."/>
            <person name="Slobodkina G.B."/>
            <person name="Beletsky A.V."/>
            <person name="Bonch-Osmolovskaya E.A."/>
            <person name="Ravin N.V."/>
            <person name="Skryabin K.G."/>
        </authorList>
    </citation>
    <scope>NUCLEOTIDE SEQUENCE [LARGE SCALE GENOMIC DNA]</scope>
    <source>
        <strain evidence="1 2">1860</strain>
    </source>
</reference>
<dbReference type="HOGENOM" id="CLU_2420170_0_0_2"/>
<dbReference type="STRING" id="1104324.P186_0873"/>
<proteinExistence type="predicted"/>